<sequence>MRPKGDLPSPELVAGLAKAYDLMKYDVAMLGRNEADFFAKAGIAPDRNRKTAEEEPFTVIHTSEGASVGFLRFPSLGEGENIPSPKLIDRITASIKTKRDNVDLLVALSDWGWVGEREYLGQNPEYVPDILLGSGLGSGVVGRLLADRRCAWYRPYDKGMTVIEAQVLAWPDRTKPFAWSEPDNLRSLSIGLGDQYPDNPEVSKILQ</sequence>
<organism evidence="1 2">
    <name type="scientific">Pseudodesulfovibrio cashew</name>
    <dbReference type="NCBI Taxonomy" id="2678688"/>
    <lineage>
        <taxon>Bacteria</taxon>
        <taxon>Pseudomonadati</taxon>
        <taxon>Thermodesulfobacteriota</taxon>
        <taxon>Desulfovibrionia</taxon>
        <taxon>Desulfovibrionales</taxon>
        <taxon>Desulfovibrionaceae</taxon>
    </lineage>
</organism>
<accession>A0A6I6JJ92</accession>
<gene>
    <name evidence="1" type="ORF">GM415_13720</name>
</gene>
<name>A0A6I6JJ92_9BACT</name>
<dbReference type="EMBL" id="CP046400">
    <property type="protein sequence ID" value="QGY41140.1"/>
    <property type="molecule type" value="Genomic_DNA"/>
</dbReference>
<proteinExistence type="predicted"/>
<dbReference type="KEGG" id="psel:GM415_13720"/>
<evidence type="ECO:0000313" key="1">
    <source>
        <dbReference type="EMBL" id="QGY41140.1"/>
    </source>
</evidence>
<reference evidence="1 2" key="1">
    <citation type="submission" date="2019-11" db="EMBL/GenBank/DDBJ databases">
        <authorList>
            <person name="Zheng R.K."/>
            <person name="Sun C.M."/>
        </authorList>
    </citation>
    <scope>NUCLEOTIDE SEQUENCE [LARGE SCALE GENOMIC DNA]</scope>
    <source>
        <strain evidence="1 2">SRB007</strain>
    </source>
</reference>
<dbReference type="AlphaFoldDB" id="A0A6I6JJ92"/>
<keyword evidence="2" id="KW-1185">Reference proteome</keyword>
<evidence type="ECO:0000313" key="2">
    <source>
        <dbReference type="Proteomes" id="UP000428328"/>
    </source>
</evidence>
<protein>
    <submittedName>
        <fullName evidence="1">Uncharacterized protein</fullName>
    </submittedName>
</protein>
<dbReference type="Proteomes" id="UP000428328">
    <property type="component" value="Chromosome"/>
</dbReference>